<dbReference type="EMBL" id="CP002049">
    <property type="protein sequence ID" value="ADI14084.1"/>
    <property type="molecule type" value="Genomic_DNA"/>
</dbReference>
<dbReference type="SUPFAM" id="SSF82171">
    <property type="entry name" value="DPP6 N-terminal domain-like"/>
    <property type="match status" value="1"/>
</dbReference>
<reference evidence="4" key="1">
    <citation type="submission" date="2010-05" db="EMBL/GenBank/DDBJ databases">
        <title>The complete genome of Truepera radiovictris DSM 17093.</title>
        <authorList>
            <consortium name="US DOE Joint Genome Institute (JGI-PGF)"/>
            <person name="Lucas S."/>
            <person name="Copeland A."/>
            <person name="Lapidus A."/>
            <person name="Glavina del Rio T."/>
            <person name="Dalin E."/>
            <person name="Tice H."/>
            <person name="Bruce D."/>
            <person name="Goodwin L."/>
            <person name="Pitluck S."/>
            <person name="Kyrpides N."/>
            <person name="Mavromatis K."/>
            <person name="Ovchinnikova G."/>
            <person name="Munk A.C."/>
            <person name="Detter J.C."/>
            <person name="Han C."/>
            <person name="Tapia R."/>
            <person name="Land M."/>
            <person name="Hauser L."/>
            <person name="Markowitz V."/>
            <person name="Cheng J.-F."/>
            <person name="Hugenholtz P."/>
            <person name="Woyke T."/>
            <person name="Wu D."/>
            <person name="Tindall B."/>
            <person name="Pomrenke H.G."/>
            <person name="Brambilla E."/>
            <person name="Klenk H.-P."/>
            <person name="Eisen J.A."/>
        </authorList>
    </citation>
    <scope>NUCLEOTIDE SEQUENCE [LARGE SCALE GENOMIC DNA]</scope>
    <source>
        <strain evidence="4">DSM 17093 / CIP 108686 / LMG 22925 / RQ-24</strain>
    </source>
</reference>
<dbReference type="Gene3D" id="2.120.10.30">
    <property type="entry name" value="TolB, C-terminal domain"/>
    <property type="match status" value="1"/>
</dbReference>
<keyword evidence="1" id="KW-0378">Hydrolase</keyword>
<evidence type="ECO:0000313" key="4">
    <source>
        <dbReference type="Proteomes" id="UP000000379"/>
    </source>
</evidence>
<feature type="domain" description="Peptidase S9 prolyl oligopeptidase catalytic" evidence="2">
    <location>
        <begin position="404"/>
        <end position="619"/>
    </location>
</feature>
<evidence type="ECO:0000256" key="1">
    <source>
        <dbReference type="ARBA" id="ARBA00022801"/>
    </source>
</evidence>
<dbReference type="RefSeq" id="WP_013177455.1">
    <property type="nucleotide sequence ID" value="NC_014221.1"/>
</dbReference>
<evidence type="ECO:0000259" key="2">
    <source>
        <dbReference type="Pfam" id="PF00326"/>
    </source>
</evidence>
<sequence length="648" mass="70990">MTAATTSTLTLIPRRALFGNPERTELRLSPDGRFLSFLAPKGGVLNVWVAPANDLTAAQPITDDTGRGIRLYTWAWTDEHVLYLQDEGGDENWRLFSVHVATREVRDLTPLAGVQARVVKLSPKHPCELIVGLNDRVPEYHDLYRLDLRSGERTLLLQNDGFESFLLDDDFRVRFGKKPTSDGGYLLLKREGDAWRDEPFVTVTHEDALSTAAVGLDADGDLLYLFDSRERDTAALVALDTRTGARTVLFEDPRADVGHVLSHPLTRRVQAAAATYTRTRWGVLDEAVRRDLEILQAATPGEVWVHDRTRDDGLWAVSLERDDAPTAYALFDRRAGEVRPLFSTRPALEGAPLSRMRPVVIPARDGLELVSYLTLPASVAGERPAAPLPTVLLVHGGPWGRDTWGFNTWHQWLANRGYAVLSPNFRGSTGFGKAFVNAGDLEWGAKMHEDLLDAVAWAVSEGIADPARVAIMGGSYGGYATLAGLAFTPEVFAAGVDIVGPSNLQTLLETVPPYWAAMVEEMARRVGDHRTEAGRAFLWSRSPLSRAAEIRRPLLIGQGANDPRVKQAESDQIVAALQERGIPVIYALYPDEGHGFARPENALSFYALTEAFLAEHLGGRAEDLGEDLVGSSLEIKAGAAWVAGLRGA</sequence>
<reference evidence="3 4" key="2">
    <citation type="journal article" date="2011" name="Stand. Genomic Sci.">
        <title>Complete genome sequence of Truepera radiovictrix type strain (RQ-24).</title>
        <authorList>
            <person name="Ivanova N."/>
            <person name="Rohde C."/>
            <person name="Munk C."/>
            <person name="Nolan M."/>
            <person name="Lucas S."/>
            <person name="Del Rio T.G."/>
            <person name="Tice H."/>
            <person name="Deshpande S."/>
            <person name="Cheng J.F."/>
            <person name="Tapia R."/>
            <person name="Han C."/>
            <person name="Goodwin L."/>
            <person name="Pitluck S."/>
            <person name="Liolios K."/>
            <person name="Mavromatis K."/>
            <person name="Mikhailova N."/>
            <person name="Pati A."/>
            <person name="Chen A."/>
            <person name="Palaniappan K."/>
            <person name="Land M."/>
            <person name="Hauser L."/>
            <person name="Chang Y.J."/>
            <person name="Jeffries C.D."/>
            <person name="Brambilla E."/>
            <person name="Rohde M."/>
            <person name="Goker M."/>
            <person name="Tindall B.J."/>
            <person name="Woyke T."/>
            <person name="Bristow J."/>
            <person name="Eisen J.A."/>
            <person name="Markowitz V."/>
            <person name="Hugenholtz P."/>
            <person name="Kyrpides N.C."/>
            <person name="Klenk H.P."/>
            <person name="Lapidus A."/>
        </authorList>
    </citation>
    <scope>NUCLEOTIDE SEQUENCE [LARGE SCALE GENOMIC DNA]</scope>
    <source>
        <strain evidence="4">DSM 17093 / CIP 108686 / LMG 22925 / RQ-24</strain>
    </source>
</reference>
<dbReference type="eggNOG" id="COG1506">
    <property type="taxonomic scope" value="Bacteria"/>
</dbReference>
<dbReference type="KEGG" id="tra:Trad_0952"/>
<dbReference type="STRING" id="649638.Trad_0952"/>
<evidence type="ECO:0000313" key="3">
    <source>
        <dbReference type="EMBL" id="ADI14084.1"/>
    </source>
</evidence>
<dbReference type="InterPro" id="IPR011042">
    <property type="entry name" value="6-blade_b-propeller_TolB-like"/>
</dbReference>
<gene>
    <name evidence="3" type="ordered locus">Trad_0952</name>
</gene>
<dbReference type="Proteomes" id="UP000000379">
    <property type="component" value="Chromosome"/>
</dbReference>
<dbReference type="HOGENOM" id="CLU_008615_3_1_0"/>
<dbReference type="PANTHER" id="PTHR42776:SF27">
    <property type="entry name" value="DIPEPTIDYL PEPTIDASE FAMILY MEMBER 6"/>
    <property type="match status" value="1"/>
</dbReference>
<proteinExistence type="predicted"/>
<keyword evidence="4" id="KW-1185">Reference proteome</keyword>
<dbReference type="PANTHER" id="PTHR42776">
    <property type="entry name" value="SERINE PEPTIDASE S9 FAMILY MEMBER"/>
    <property type="match status" value="1"/>
</dbReference>
<dbReference type="OrthoDB" id="255603at2"/>
<dbReference type="SUPFAM" id="SSF53474">
    <property type="entry name" value="alpha/beta-Hydrolases"/>
    <property type="match status" value="1"/>
</dbReference>
<protein>
    <submittedName>
        <fullName evidence="3">Peptidase S9 prolyl oligopeptidase active site domain protein</fullName>
    </submittedName>
</protein>
<dbReference type="InterPro" id="IPR001375">
    <property type="entry name" value="Peptidase_S9_cat"/>
</dbReference>
<dbReference type="InterPro" id="IPR029058">
    <property type="entry name" value="AB_hydrolase_fold"/>
</dbReference>
<dbReference type="AlphaFoldDB" id="D7CUU3"/>
<organism evidence="3 4">
    <name type="scientific">Truepera radiovictrix (strain DSM 17093 / CIP 108686 / LMG 22925 / RQ-24)</name>
    <dbReference type="NCBI Taxonomy" id="649638"/>
    <lineage>
        <taxon>Bacteria</taxon>
        <taxon>Thermotogati</taxon>
        <taxon>Deinococcota</taxon>
        <taxon>Deinococci</taxon>
        <taxon>Trueperales</taxon>
        <taxon>Trueperaceae</taxon>
        <taxon>Truepera</taxon>
    </lineage>
</organism>
<accession>D7CUU3</accession>
<dbReference type="Pfam" id="PF00326">
    <property type="entry name" value="Peptidase_S9"/>
    <property type="match status" value="1"/>
</dbReference>
<dbReference type="GO" id="GO:0004252">
    <property type="term" value="F:serine-type endopeptidase activity"/>
    <property type="evidence" value="ECO:0007669"/>
    <property type="project" value="TreeGrafter"/>
</dbReference>
<name>D7CUU3_TRURR</name>
<dbReference type="GO" id="GO:0006508">
    <property type="term" value="P:proteolysis"/>
    <property type="evidence" value="ECO:0007669"/>
    <property type="project" value="InterPro"/>
</dbReference>
<dbReference type="Gene3D" id="3.40.50.1820">
    <property type="entry name" value="alpha/beta hydrolase"/>
    <property type="match status" value="1"/>
</dbReference>